<dbReference type="GO" id="GO:0000287">
    <property type="term" value="F:magnesium ion binding"/>
    <property type="evidence" value="ECO:0007669"/>
    <property type="project" value="UniProtKB-UniRule"/>
</dbReference>
<dbReference type="EMBL" id="CP024201">
    <property type="protein sequence ID" value="ATQ43890.1"/>
    <property type="molecule type" value="Genomic_DNA"/>
</dbReference>
<dbReference type="InterPro" id="IPR036412">
    <property type="entry name" value="HAD-like_sf"/>
</dbReference>
<dbReference type="Gene3D" id="3.40.50.1000">
    <property type="entry name" value="HAD superfamily/HAD-like"/>
    <property type="match status" value="1"/>
</dbReference>
<dbReference type="InterPro" id="IPR023214">
    <property type="entry name" value="HAD_sf"/>
</dbReference>
<dbReference type="SUPFAM" id="SSF56784">
    <property type="entry name" value="HAD-like"/>
    <property type="match status" value="1"/>
</dbReference>
<gene>
    <name evidence="1" type="primary">phnX</name>
    <name evidence="2" type="ORF">CSW64_16545</name>
</gene>
<dbReference type="KEGG" id="cmb:CSW64_16545"/>
<reference evidence="2 3" key="1">
    <citation type="submission" date="2017-10" db="EMBL/GenBank/DDBJ databases">
        <title>Genome sequence of Caulobacter mirabilis FWC38.</title>
        <authorList>
            <person name="Fiebig A."/>
            <person name="Crosson S."/>
        </authorList>
    </citation>
    <scope>NUCLEOTIDE SEQUENCE [LARGE SCALE GENOMIC DNA]</scope>
    <source>
        <strain evidence="2 3">FWC 38</strain>
    </source>
</reference>
<dbReference type="GO" id="GO:0008967">
    <property type="term" value="F:phosphoglycolate phosphatase activity"/>
    <property type="evidence" value="ECO:0007669"/>
    <property type="project" value="TreeGrafter"/>
</dbReference>
<evidence type="ECO:0000313" key="2">
    <source>
        <dbReference type="EMBL" id="ATQ43890.1"/>
    </source>
</evidence>
<dbReference type="InterPro" id="IPR023198">
    <property type="entry name" value="PGP-like_dom2"/>
</dbReference>
<dbReference type="InterPro" id="IPR050155">
    <property type="entry name" value="HAD-like_hydrolase_sf"/>
</dbReference>
<comment type="cofactor">
    <cofactor evidence="1">
        <name>Mg(2+)</name>
        <dbReference type="ChEBI" id="CHEBI:18420"/>
    </cofactor>
    <text evidence="1">Binds 1 Mg(2+) ion per subunit.</text>
</comment>
<dbReference type="GO" id="GO:0005829">
    <property type="term" value="C:cytosol"/>
    <property type="evidence" value="ECO:0007669"/>
    <property type="project" value="TreeGrafter"/>
</dbReference>
<dbReference type="NCBIfam" id="TIGR01422">
    <property type="entry name" value="phosphonatase"/>
    <property type="match status" value="1"/>
</dbReference>
<dbReference type="EC" id="3.11.1.1" evidence="1"/>
<organism evidence="2 3">
    <name type="scientific">Caulobacter mirabilis</name>
    <dbReference type="NCBI Taxonomy" id="69666"/>
    <lineage>
        <taxon>Bacteria</taxon>
        <taxon>Pseudomonadati</taxon>
        <taxon>Pseudomonadota</taxon>
        <taxon>Alphaproteobacteria</taxon>
        <taxon>Caulobacterales</taxon>
        <taxon>Caulobacteraceae</taxon>
        <taxon>Caulobacter</taxon>
    </lineage>
</organism>
<feature type="active site" description="Schiff-base intermediate with substrate" evidence="1">
    <location>
        <position position="53"/>
    </location>
</feature>
<dbReference type="RefSeq" id="WP_099623139.1">
    <property type="nucleotide sequence ID" value="NZ_CP024201.1"/>
</dbReference>
<feature type="binding site" evidence="1">
    <location>
        <position position="186"/>
    </location>
    <ligand>
        <name>Mg(2+)</name>
        <dbReference type="ChEBI" id="CHEBI:18420"/>
    </ligand>
</feature>
<accession>A0A2D2B0X1</accession>
<dbReference type="SFLD" id="SFLDG01129">
    <property type="entry name" value="C1.5:_HAD__Beta-PGM__Phosphata"/>
    <property type="match status" value="1"/>
</dbReference>
<dbReference type="GO" id="GO:0006281">
    <property type="term" value="P:DNA repair"/>
    <property type="evidence" value="ECO:0007669"/>
    <property type="project" value="TreeGrafter"/>
</dbReference>
<proteinExistence type="inferred from homology"/>
<dbReference type="SFLD" id="SFLDG01135">
    <property type="entry name" value="C1.5.6:_HAD__Beta-PGM__Phospha"/>
    <property type="match status" value="1"/>
</dbReference>
<evidence type="ECO:0000313" key="3">
    <source>
        <dbReference type="Proteomes" id="UP000228945"/>
    </source>
</evidence>
<name>A0A2D2B0X1_9CAUL</name>
<keyword evidence="1" id="KW-0460">Magnesium</keyword>
<dbReference type="OrthoDB" id="5504491at2"/>
<dbReference type="PANTHER" id="PTHR43434:SF19">
    <property type="entry name" value="PHOSPHONOACETALDEHYDE HYDROLASE"/>
    <property type="match status" value="1"/>
</dbReference>
<dbReference type="Pfam" id="PF00702">
    <property type="entry name" value="Hydrolase"/>
    <property type="match status" value="1"/>
</dbReference>
<feature type="binding site" evidence="1">
    <location>
        <position position="12"/>
    </location>
    <ligand>
        <name>Mg(2+)</name>
        <dbReference type="ChEBI" id="CHEBI:18420"/>
    </ligand>
</feature>
<evidence type="ECO:0000256" key="1">
    <source>
        <dbReference type="HAMAP-Rule" id="MF_01375"/>
    </source>
</evidence>
<dbReference type="PANTHER" id="PTHR43434">
    <property type="entry name" value="PHOSPHOGLYCOLATE PHOSPHATASE"/>
    <property type="match status" value="1"/>
</dbReference>
<dbReference type="GO" id="GO:0019700">
    <property type="term" value="P:organic phosphonate catabolic process"/>
    <property type="evidence" value="ECO:0007669"/>
    <property type="project" value="InterPro"/>
</dbReference>
<comment type="similarity">
    <text evidence="1">Belongs to the HAD-like hydrolase superfamily. PhnX family.</text>
</comment>
<dbReference type="AlphaFoldDB" id="A0A2D2B0X1"/>
<dbReference type="InterPro" id="IPR006323">
    <property type="entry name" value="Phosphonoacetald_hydro"/>
</dbReference>
<sequence>MSRSLIQAVVFDWAGTMVDFGCRAPVAALRDVFAEAGVEISEAEARADMGRAKRDHVRALLTLPRIEALWRERHGAAPAEADVGRLHDAVEPRMVAAARACATLIPGAAEIAADLRERGVRIGSTTGYTRRMMADVLPLAAEQGYAPELVICAGETLHGRPSPLMMWKALVELGAWPARACVKVDDAEVGIGEGLEAGAWTVGLSASGNGVGLDIKALEALPAAEQAARIGAAAQTLRAAGAHYVVESVAQLGPVLAEIETRIARGETPERAR</sequence>
<comment type="subunit">
    <text evidence="1">Homodimer.</text>
</comment>
<dbReference type="Gene3D" id="1.10.150.240">
    <property type="entry name" value="Putative phosphatase, domain 2"/>
    <property type="match status" value="1"/>
</dbReference>
<keyword evidence="1 2" id="KW-0378">Hydrolase</keyword>
<keyword evidence="1" id="KW-0479">Metal-binding</keyword>
<feature type="active site" description="Nucleophile" evidence="1">
    <location>
        <position position="12"/>
    </location>
</feature>
<dbReference type="SFLD" id="SFLDS00003">
    <property type="entry name" value="Haloacid_Dehalogenase"/>
    <property type="match status" value="1"/>
</dbReference>
<dbReference type="Proteomes" id="UP000228945">
    <property type="component" value="Chromosome"/>
</dbReference>
<feature type="binding site" evidence="1">
    <location>
        <position position="14"/>
    </location>
    <ligand>
        <name>Mg(2+)</name>
        <dbReference type="ChEBI" id="CHEBI:18420"/>
    </ligand>
</feature>
<dbReference type="GO" id="GO:0050194">
    <property type="term" value="F:phosphonoacetaldehyde hydrolase activity"/>
    <property type="evidence" value="ECO:0007669"/>
    <property type="project" value="UniProtKB-UniRule"/>
</dbReference>
<comment type="catalytic activity">
    <reaction evidence="1">
        <text>phosphonoacetaldehyde + H2O = acetaldehyde + phosphate + H(+)</text>
        <dbReference type="Rhea" id="RHEA:18905"/>
        <dbReference type="ChEBI" id="CHEBI:15343"/>
        <dbReference type="ChEBI" id="CHEBI:15377"/>
        <dbReference type="ChEBI" id="CHEBI:15378"/>
        <dbReference type="ChEBI" id="CHEBI:43474"/>
        <dbReference type="ChEBI" id="CHEBI:58383"/>
        <dbReference type="EC" id="3.11.1.1"/>
    </reaction>
</comment>
<comment type="function">
    <text evidence="1">Involved in phosphonate degradation.</text>
</comment>
<protein>
    <recommendedName>
        <fullName evidence="1">Phosphonoacetaldehyde hydrolase</fullName>
        <shortName evidence="1">Phosphonatase</shortName>
        <ecNumber evidence="1">3.11.1.1</ecNumber>
    </recommendedName>
    <alternativeName>
        <fullName evidence="1">Phosphonoacetaldehyde phosphonohydrolase</fullName>
    </alternativeName>
</protein>
<dbReference type="HAMAP" id="MF_01375">
    <property type="entry name" value="PhnX"/>
    <property type="match status" value="1"/>
</dbReference>
<keyword evidence="3" id="KW-1185">Reference proteome</keyword>
<keyword evidence="1" id="KW-0704">Schiff base</keyword>